<dbReference type="Gene3D" id="3.40.50.300">
    <property type="entry name" value="P-loop containing nucleotide triphosphate hydrolases"/>
    <property type="match status" value="2"/>
</dbReference>
<dbReference type="InterPro" id="IPR027417">
    <property type="entry name" value="P-loop_NTPase"/>
</dbReference>
<feature type="coiled-coil region" evidence="6">
    <location>
        <begin position="902"/>
        <end position="985"/>
    </location>
</feature>
<keyword evidence="2 6" id="KW-0547">Nucleotide-binding</keyword>
<comment type="domain">
    <text evidence="6">Contains large globular domains required for ATP hydrolysis at each terminus and a third globular domain forming a flexible hinge near the middle of the molecule. These domains are separated by coiled-coil structures.</text>
</comment>
<comment type="function">
    <text evidence="6">Required for chromosome condensation and partitioning.</text>
</comment>
<dbReference type="NCBIfam" id="TIGR02168">
    <property type="entry name" value="SMC_prok_B"/>
    <property type="match status" value="1"/>
</dbReference>
<organism evidence="8 9">
    <name type="scientific">Clostridium lapidicellarium</name>
    <dbReference type="NCBI Taxonomy" id="3240931"/>
    <lineage>
        <taxon>Bacteria</taxon>
        <taxon>Bacillati</taxon>
        <taxon>Bacillota</taxon>
        <taxon>Clostridia</taxon>
        <taxon>Eubacteriales</taxon>
        <taxon>Clostridiaceae</taxon>
        <taxon>Clostridium</taxon>
    </lineage>
</organism>
<feature type="domain" description="SMC hinge" evidence="7">
    <location>
        <begin position="526"/>
        <end position="643"/>
    </location>
</feature>
<dbReference type="InterPro" id="IPR011890">
    <property type="entry name" value="SMC_prok"/>
</dbReference>
<evidence type="ECO:0000256" key="5">
    <source>
        <dbReference type="ARBA" id="ARBA00023125"/>
    </source>
</evidence>
<dbReference type="Gene3D" id="1.20.1060.20">
    <property type="match status" value="1"/>
</dbReference>
<evidence type="ECO:0000313" key="8">
    <source>
        <dbReference type="EMBL" id="MEY8762147.1"/>
    </source>
</evidence>
<dbReference type="InterPro" id="IPR024704">
    <property type="entry name" value="SMC"/>
</dbReference>
<proteinExistence type="inferred from homology"/>
<dbReference type="InterPro" id="IPR010935">
    <property type="entry name" value="SMC_hinge"/>
</dbReference>
<dbReference type="EMBL" id="JBGFFE010000001">
    <property type="protein sequence ID" value="MEY8762147.1"/>
    <property type="molecule type" value="Genomic_DNA"/>
</dbReference>
<evidence type="ECO:0000256" key="2">
    <source>
        <dbReference type="ARBA" id="ARBA00022741"/>
    </source>
</evidence>
<comment type="caution">
    <text evidence="8">The sequence shown here is derived from an EMBL/GenBank/DDBJ whole genome shotgun (WGS) entry which is preliminary data.</text>
</comment>
<dbReference type="Pfam" id="PF06470">
    <property type="entry name" value="SMC_hinge"/>
    <property type="match status" value="1"/>
</dbReference>
<evidence type="ECO:0000259" key="7">
    <source>
        <dbReference type="SMART" id="SM00968"/>
    </source>
</evidence>
<protein>
    <recommendedName>
        <fullName evidence="6">Chromosome partition protein Smc</fullName>
    </recommendedName>
</protein>
<name>A0ABV4DT49_9CLOT</name>
<dbReference type="InterPro" id="IPR036277">
    <property type="entry name" value="SMC_hinge_sf"/>
</dbReference>
<evidence type="ECO:0000313" key="9">
    <source>
        <dbReference type="Proteomes" id="UP001565220"/>
    </source>
</evidence>
<evidence type="ECO:0000256" key="3">
    <source>
        <dbReference type="ARBA" id="ARBA00022840"/>
    </source>
</evidence>
<dbReference type="SUPFAM" id="SSF75553">
    <property type="entry name" value="Smc hinge domain"/>
    <property type="match status" value="1"/>
</dbReference>
<dbReference type="Pfam" id="PF02463">
    <property type="entry name" value="SMC_N"/>
    <property type="match status" value="1"/>
</dbReference>
<feature type="coiled-coil region" evidence="6">
    <location>
        <begin position="685"/>
        <end position="761"/>
    </location>
</feature>
<keyword evidence="9" id="KW-1185">Reference proteome</keyword>
<comment type="similarity">
    <text evidence="6">Belongs to the SMC family.</text>
</comment>
<dbReference type="InterPro" id="IPR003395">
    <property type="entry name" value="RecF/RecN/SMC_N"/>
</dbReference>
<evidence type="ECO:0000256" key="4">
    <source>
        <dbReference type="ARBA" id="ARBA00023054"/>
    </source>
</evidence>
<comment type="subunit">
    <text evidence="6">Homodimer.</text>
</comment>
<comment type="subcellular location">
    <subcellularLocation>
        <location evidence="6">Cytoplasm</location>
    </subcellularLocation>
</comment>
<dbReference type="Proteomes" id="UP001565220">
    <property type="component" value="Unassembled WGS sequence"/>
</dbReference>
<dbReference type="CDD" id="cd03278">
    <property type="entry name" value="ABC_SMC_barmotin"/>
    <property type="match status" value="1"/>
</dbReference>
<dbReference type="Gene3D" id="3.30.70.1620">
    <property type="match status" value="1"/>
</dbReference>
<keyword evidence="4 6" id="KW-0175">Coiled coil</keyword>
<sequence length="1187" mass="136068">MFLKTIGMKGFKSFADKTELVFNDGITSIVGPNGSGKSNISDAVKWVLGEQSIKNLRGGKMEDVIFAGTQFRKPVGLCQVYLTLDNTDRKLPIDYSDVTISRRLYRSGESEYYINNTQCRLKDINELFMDTGIGKEGYSIIGQGNIESILNGRPEYRRYVLEEAAGIVKFRWRKEESEKKLESTHENLLRIGDILESYEERLEPLKNEREKANEFLRLSGKLKEMRINLLVHSIEKLREKINRIKESTDHTKRDTGKLNSEFAELKLKVTRWNEQMENFNRENSTYRKNYYKNKECVQKIDSSIKLLAQQKNNIEKTLEKAVLELDKIKSKQTENINQSSIQAADISKLKLDEKEIDTELKEHYDIVKKIEKNIVEREKKYRALKENEIEHLRNISGLKNNIISIEKDIGDMGEKIQNIRNSCKSYGDSVKINSSTKDIMLSKIEDIKGNIKKYKTAVDESRRKNIKLNKIFLSQQKNLSELNTTYSKLEANYAMLVNFEEHYEGYNRTARSLMMEIKKGKLDVGENDCFLVGEVINLQKKFEICIEIALGGAISNIITKNENMAKFLINYLKKNRLGRATFLPLTTIKGRKILNTDRFKNIKGYVGIASELLECRSGFRAVMDYMLGRTIICTDMNSALGIAKSCGYRFKIVTLLGDVVNPGGSLTGGSIKRRSNNIIGRKRETAEISENMKDIRAKIENLNDKMEDNKKVIDGNNKNILTLKDKIYDENIEMTKMQGKLDGIKRENSKLLENVKISNREVDRISKDIDTNKGKLQKEKMNLEMLYKKQAEDNKNISQIEGELEKNKKDSQDKMGKLTQLKIKKAKIDENILNRSQELKRLAGERDELELKKSGIGKEIENCRKNIHICELKKADNLKNIDSVKLKIEKIKDSVKSNSLEITRLRNSVKKHNDKLEDLALVINKKEQGIHRMQLSLAKLSEEERNMSLKLKDDLEITYEDALKYKKDIDNLNRYNREILDLKNAVSGLGTVNLGAIEEYDSLKEKTTFLSSQRNDLVKSKGELEDVIDMMTKKMKALFKENFSKLRKNFNFIFRELFDGGSADLVLVDGDELTSDIDITVQPPGKKLQNINLLSGGEKGLSAIALLFAILKLKPTPFCILDEIEAALDEANVVRYAKFLKKFSEDTQFIVITHRKATMEVSDVMYGVTMEEKGVSKIVSVDLENAC</sequence>
<keyword evidence="3 6" id="KW-0067">ATP-binding</keyword>
<dbReference type="PANTHER" id="PTHR43977">
    <property type="entry name" value="STRUCTURAL MAINTENANCE OF CHROMOSOMES PROTEIN 3"/>
    <property type="match status" value="1"/>
</dbReference>
<keyword evidence="1 6" id="KW-0963">Cytoplasm</keyword>
<gene>
    <name evidence="6 8" type="primary">smc</name>
    <name evidence="8" type="ORF">AB8S09_00610</name>
</gene>
<dbReference type="SUPFAM" id="SSF52540">
    <property type="entry name" value="P-loop containing nucleoside triphosphate hydrolases"/>
    <property type="match status" value="1"/>
</dbReference>
<accession>A0ABV4DT49</accession>
<evidence type="ECO:0000256" key="1">
    <source>
        <dbReference type="ARBA" id="ARBA00022490"/>
    </source>
</evidence>
<dbReference type="SMART" id="SM00968">
    <property type="entry name" value="SMC_hinge"/>
    <property type="match status" value="1"/>
</dbReference>
<keyword evidence="5 6" id="KW-0238">DNA-binding</keyword>
<dbReference type="PIRSF" id="PIRSF005719">
    <property type="entry name" value="SMC"/>
    <property type="match status" value="1"/>
</dbReference>
<dbReference type="RefSeq" id="WP_294180448.1">
    <property type="nucleotide sequence ID" value="NZ_JBGFFE010000001.1"/>
</dbReference>
<reference evidence="8 9" key="1">
    <citation type="submission" date="2024-08" db="EMBL/GenBank/DDBJ databases">
        <title>Clostridium lapicellarii sp. nov., and Clostridium renhuaiense sp. nov., two species isolated from the mud in a fermentation cellar used for producing sauce-flavour Chinese liquors.</title>
        <authorList>
            <person name="Yang F."/>
            <person name="Wang H."/>
            <person name="Chen L.Q."/>
            <person name="Zhou N."/>
            <person name="Lu J.J."/>
            <person name="Pu X.X."/>
            <person name="Wan B."/>
            <person name="Wang L."/>
            <person name="Liu S.J."/>
        </authorList>
    </citation>
    <scope>NUCLEOTIDE SEQUENCE [LARGE SCALE GENOMIC DNA]</scope>
    <source>
        <strain evidence="8 9">MT-113</strain>
    </source>
</reference>
<feature type="binding site" evidence="6">
    <location>
        <begin position="32"/>
        <end position="39"/>
    </location>
    <ligand>
        <name>ATP</name>
        <dbReference type="ChEBI" id="CHEBI:30616"/>
    </ligand>
</feature>
<evidence type="ECO:0000256" key="6">
    <source>
        <dbReference type="HAMAP-Rule" id="MF_01894"/>
    </source>
</evidence>
<dbReference type="HAMAP" id="MF_01894">
    <property type="entry name" value="Smc_prok"/>
    <property type="match status" value="1"/>
</dbReference>
<feature type="coiled-coil region" evidence="6">
    <location>
        <begin position="195"/>
        <end position="331"/>
    </location>
</feature>